<keyword evidence="10" id="KW-0378">Hydrolase</keyword>
<dbReference type="SMART" id="SM00382">
    <property type="entry name" value="AAA"/>
    <property type="match status" value="1"/>
</dbReference>
<dbReference type="EMBL" id="SNXJ01000006">
    <property type="protein sequence ID" value="TDP28334.1"/>
    <property type="molecule type" value="Genomic_DNA"/>
</dbReference>
<name>A0A379AXV2_AVIGA</name>
<dbReference type="InterPro" id="IPR017871">
    <property type="entry name" value="ABC_transporter-like_CS"/>
</dbReference>
<dbReference type="EMBL" id="UGSQ01000003">
    <property type="protein sequence ID" value="SUB27146.1"/>
    <property type="molecule type" value="Genomic_DNA"/>
</dbReference>
<dbReference type="InterPro" id="IPR015853">
    <property type="entry name" value="ABC_transpr_FbpC"/>
</dbReference>
<dbReference type="Proteomes" id="UP000255113">
    <property type="component" value="Unassembled WGS sequence"/>
</dbReference>
<reference evidence="10 12" key="1">
    <citation type="submission" date="2018-06" db="EMBL/GenBank/DDBJ databases">
        <authorList>
            <consortium name="Pathogen Informatics"/>
            <person name="Doyle S."/>
        </authorList>
    </citation>
    <scope>NUCLEOTIDE SEQUENCE [LARGE SCALE GENOMIC DNA]</scope>
    <source>
        <strain evidence="10 12">NCTC11188</strain>
    </source>
</reference>
<evidence type="ECO:0000256" key="2">
    <source>
        <dbReference type="ARBA" id="ARBA00022475"/>
    </source>
</evidence>
<keyword evidence="1" id="KW-0813">Transport</keyword>
<evidence type="ECO:0000313" key="13">
    <source>
        <dbReference type="Proteomes" id="UP000294683"/>
    </source>
</evidence>
<dbReference type="PROSITE" id="PS50893">
    <property type="entry name" value="ABC_TRANSPORTER_2"/>
    <property type="match status" value="1"/>
</dbReference>
<keyword evidence="13" id="KW-1185">Reference proteome</keyword>
<keyword evidence="2" id="KW-1003">Cell membrane</keyword>
<evidence type="ECO:0000313" key="11">
    <source>
        <dbReference type="EMBL" id="TDP28334.1"/>
    </source>
</evidence>
<dbReference type="PROSITE" id="PS00211">
    <property type="entry name" value="ABC_TRANSPORTER_1"/>
    <property type="match status" value="1"/>
</dbReference>
<dbReference type="GO" id="GO:0005524">
    <property type="term" value="F:ATP binding"/>
    <property type="evidence" value="ECO:0007669"/>
    <property type="project" value="UniProtKB-KW"/>
</dbReference>
<keyword evidence="3" id="KW-0410">Iron transport</keyword>
<evidence type="ECO:0000256" key="5">
    <source>
        <dbReference type="ARBA" id="ARBA00022840"/>
    </source>
</evidence>
<evidence type="ECO:0000256" key="1">
    <source>
        <dbReference type="ARBA" id="ARBA00022448"/>
    </source>
</evidence>
<dbReference type="GO" id="GO:0015697">
    <property type="term" value="P:quaternary ammonium group transport"/>
    <property type="evidence" value="ECO:0007669"/>
    <property type="project" value="UniProtKB-ARBA"/>
</dbReference>
<keyword evidence="5 10" id="KW-0067">ATP-binding</keyword>
<dbReference type="CDD" id="cd03259">
    <property type="entry name" value="ABC_Carb_Solutes_like"/>
    <property type="match status" value="1"/>
</dbReference>
<dbReference type="RefSeq" id="WP_103854187.1">
    <property type="nucleotide sequence ID" value="NZ_PQVJ01000031.1"/>
</dbReference>
<dbReference type="Gene3D" id="3.40.50.300">
    <property type="entry name" value="P-loop containing nucleotide triphosphate hydrolases"/>
    <property type="match status" value="1"/>
</dbReference>
<dbReference type="SUPFAM" id="SSF50331">
    <property type="entry name" value="MOP-like"/>
    <property type="match status" value="1"/>
</dbReference>
<keyword evidence="7" id="KW-0406">Ion transport</keyword>
<dbReference type="InterPro" id="IPR003593">
    <property type="entry name" value="AAA+_ATPase"/>
</dbReference>
<evidence type="ECO:0000313" key="12">
    <source>
        <dbReference type="Proteomes" id="UP000255113"/>
    </source>
</evidence>
<proteinExistence type="predicted"/>
<reference evidence="11 13" key="2">
    <citation type="submission" date="2019-03" db="EMBL/GenBank/DDBJ databases">
        <title>Genomic Encyclopedia of Type Strains, Phase IV (KMG-IV): sequencing the most valuable type-strain genomes for metagenomic binning, comparative biology and taxonomic classification.</title>
        <authorList>
            <person name="Goeker M."/>
        </authorList>
    </citation>
    <scope>NUCLEOTIDE SEQUENCE [LARGE SCALE GENOMIC DNA]</scope>
    <source>
        <strain evidence="11 13">DSM 17481</strain>
    </source>
</reference>
<evidence type="ECO:0000256" key="3">
    <source>
        <dbReference type="ARBA" id="ARBA00022496"/>
    </source>
</evidence>
<dbReference type="AlphaFoldDB" id="A0A379AXV2"/>
<evidence type="ECO:0000256" key="6">
    <source>
        <dbReference type="ARBA" id="ARBA00023004"/>
    </source>
</evidence>
<dbReference type="PANTHER" id="PTHR42781:SF4">
    <property type="entry name" value="SPERMIDINE_PUTRESCINE IMPORT ATP-BINDING PROTEIN POTA"/>
    <property type="match status" value="1"/>
</dbReference>
<dbReference type="PANTHER" id="PTHR42781">
    <property type="entry name" value="SPERMIDINE/PUTRESCINE IMPORT ATP-BINDING PROTEIN POTA"/>
    <property type="match status" value="1"/>
</dbReference>
<evidence type="ECO:0000256" key="8">
    <source>
        <dbReference type="ARBA" id="ARBA00023136"/>
    </source>
</evidence>
<protein>
    <submittedName>
        <fullName evidence="10">Fe(3+) transport system ATP-binding protein FbpC</fullName>
        <ecNumber evidence="10">3.6.3.30</ecNumber>
    </submittedName>
    <submittedName>
        <fullName evidence="11">Iron(III) transport system ATP-binding protein</fullName>
    </submittedName>
</protein>
<dbReference type="Pfam" id="PF08402">
    <property type="entry name" value="TOBE_2"/>
    <property type="match status" value="1"/>
</dbReference>
<evidence type="ECO:0000256" key="7">
    <source>
        <dbReference type="ARBA" id="ARBA00023065"/>
    </source>
</evidence>
<keyword evidence="4" id="KW-0547">Nucleotide-binding</keyword>
<evidence type="ECO:0000256" key="4">
    <source>
        <dbReference type="ARBA" id="ARBA00022741"/>
    </source>
</evidence>
<accession>A0A379AXV2</accession>
<dbReference type="InterPro" id="IPR050093">
    <property type="entry name" value="ABC_SmlMolc_Importer"/>
</dbReference>
<feature type="domain" description="ABC transporter" evidence="9">
    <location>
        <begin position="1"/>
        <end position="232"/>
    </location>
</feature>
<dbReference type="InterPro" id="IPR027417">
    <property type="entry name" value="P-loop_NTPase"/>
</dbReference>
<dbReference type="Proteomes" id="UP000294683">
    <property type="component" value="Unassembled WGS sequence"/>
</dbReference>
<dbReference type="SUPFAM" id="SSF52540">
    <property type="entry name" value="P-loop containing nucleoside triphosphate hydrolases"/>
    <property type="match status" value="1"/>
</dbReference>
<dbReference type="InterPro" id="IPR013611">
    <property type="entry name" value="Transp-assoc_OB_typ2"/>
</dbReference>
<sequence length="345" mass="38677">MNTLDITHLTCCYNNQPILQDLNLSIENDDIVCLLGASGCGKTTLLKAVAGLIPLSAGNIRLQDKEIQHLEANEREIGLIFQDYALFPHLTVAENILFGLHQINKSEQTKTLQKMTALVHLQGLEKRYPHELSGGQQQRVAIARVLACQPKLLLLDEPFSNIDSQVRHQMIEEIRHILKQQHIPAIFVTHSKEEAFLFADKLAVMNQGKICQIGTPSTVYQQPNSPFVANFLGEMNYLPCHPIDDQHCQSLLGVHLCSPPQSQQTPNYLAIRPEQLQLRVADTPTQANGIIRQQRFLGAYYKYQVEVAGQSLNVISQHEFPLHSAVQIDLKNGVTPLLFSEMLEG</sequence>
<dbReference type="Gene3D" id="2.40.50.100">
    <property type="match status" value="1"/>
</dbReference>
<dbReference type="InterPro" id="IPR003439">
    <property type="entry name" value="ABC_transporter-like_ATP-bd"/>
</dbReference>
<dbReference type="GO" id="GO:0015408">
    <property type="term" value="F:ABC-type ferric iron transporter activity"/>
    <property type="evidence" value="ECO:0007669"/>
    <property type="project" value="InterPro"/>
</dbReference>
<gene>
    <name evidence="10" type="primary">fbpC1</name>
    <name evidence="11" type="ORF">EV689_106106</name>
    <name evidence="10" type="ORF">NCTC11188_01503</name>
</gene>
<dbReference type="EC" id="3.6.3.30" evidence="10"/>
<dbReference type="GO" id="GO:0043190">
    <property type="term" value="C:ATP-binding cassette (ABC) transporter complex"/>
    <property type="evidence" value="ECO:0007669"/>
    <property type="project" value="InterPro"/>
</dbReference>
<dbReference type="FunFam" id="3.40.50.300:FF:000425">
    <property type="entry name" value="Probable ABC transporter, ATP-binding subunit"/>
    <property type="match status" value="1"/>
</dbReference>
<dbReference type="InterPro" id="IPR008995">
    <property type="entry name" value="Mo/tungstate-bd_C_term_dom"/>
</dbReference>
<keyword evidence="6" id="KW-0408">Iron</keyword>
<dbReference type="Pfam" id="PF00005">
    <property type="entry name" value="ABC_tran"/>
    <property type="match status" value="1"/>
</dbReference>
<dbReference type="GO" id="GO:0016887">
    <property type="term" value="F:ATP hydrolysis activity"/>
    <property type="evidence" value="ECO:0007669"/>
    <property type="project" value="InterPro"/>
</dbReference>
<keyword evidence="8" id="KW-0472">Membrane</keyword>
<evidence type="ECO:0000313" key="10">
    <source>
        <dbReference type="EMBL" id="SUB27146.1"/>
    </source>
</evidence>
<organism evidence="10 12">
    <name type="scientific">Avibacterium gallinarum</name>
    <name type="common">Pasteurella gallinarum</name>
    <dbReference type="NCBI Taxonomy" id="755"/>
    <lineage>
        <taxon>Bacteria</taxon>
        <taxon>Pseudomonadati</taxon>
        <taxon>Pseudomonadota</taxon>
        <taxon>Gammaproteobacteria</taxon>
        <taxon>Pasteurellales</taxon>
        <taxon>Pasteurellaceae</taxon>
        <taxon>Avibacterium</taxon>
    </lineage>
</organism>
<evidence type="ECO:0000259" key="9">
    <source>
        <dbReference type="PROSITE" id="PS50893"/>
    </source>
</evidence>